<keyword evidence="1" id="KW-1133">Transmembrane helix</keyword>
<keyword evidence="1" id="KW-0812">Transmembrane</keyword>
<evidence type="ECO:0000256" key="1">
    <source>
        <dbReference type="SAM" id="Phobius"/>
    </source>
</evidence>
<dbReference type="Proteomes" id="UP000322667">
    <property type="component" value="Chromosome D08"/>
</dbReference>
<proteinExistence type="predicted"/>
<evidence type="ECO:0000313" key="3">
    <source>
        <dbReference type="Proteomes" id="UP000322667"/>
    </source>
</evidence>
<keyword evidence="1" id="KW-0472">Membrane</keyword>
<accession>A0A5D2JZ02</accession>
<keyword evidence="3" id="KW-1185">Reference proteome</keyword>
<evidence type="ECO:0000313" key="2">
    <source>
        <dbReference type="EMBL" id="TYH58943.1"/>
    </source>
</evidence>
<gene>
    <name evidence="2" type="ORF">ES332_D08G190800v1</name>
</gene>
<name>A0A5D2JZ02_GOSTO</name>
<dbReference type="EMBL" id="CM017630">
    <property type="protein sequence ID" value="TYH58943.1"/>
    <property type="molecule type" value="Genomic_DNA"/>
</dbReference>
<protein>
    <submittedName>
        <fullName evidence="2">Uncharacterized protein</fullName>
    </submittedName>
</protein>
<organism evidence="2 3">
    <name type="scientific">Gossypium tomentosum</name>
    <name type="common">Hawaiian cotton</name>
    <name type="synonym">Gossypium sandvicense</name>
    <dbReference type="NCBI Taxonomy" id="34277"/>
    <lineage>
        <taxon>Eukaryota</taxon>
        <taxon>Viridiplantae</taxon>
        <taxon>Streptophyta</taxon>
        <taxon>Embryophyta</taxon>
        <taxon>Tracheophyta</taxon>
        <taxon>Spermatophyta</taxon>
        <taxon>Magnoliopsida</taxon>
        <taxon>eudicotyledons</taxon>
        <taxon>Gunneridae</taxon>
        <taxon>Pentapetalae</taxon>
        <taxon>rosids</taxon>
        <taxon>malvids</taxon>
        <taxon>Malvales</taxon>
        <taxon>Malvaceae</taxon>
        <taxon>Malvoideae</taxon>
        <taxon>Gossypium</taxon>
    </lineage>
</organism>
<sequence length="68" mass="8017">MDILHLLTLHLIKDCTWETPSLKRRTAEIKGCFFAWFFLLFSESKSFPSSFLLLFMFNGTNLLHFKVS</sequence>
<reference evidence="2 3" key="1">
    <citation type="submission" date="2019-07" db="EMBL/GenBank/DDBJ databases">
        <title>WGS assembly of Gossypium tomentosum.</title>
        <authorList>
            <person name="Chen Z.J."/>
            <person name="Sreedasyam A."/>
            <person name="Ando A."/>
            <person name="Song Q."/>
            <person name="De L."/>
            <person name="Hulse-Kemp A."/>
            <person name="Ding M."/>
            <person name="Ye W."/>
            <person name="Kirkbride R."/>
            <person name="Jenkins J."/>
            <person name="Plott C."/>
            <person name="Lovell J."/>
            <person name="Lin Y.-M."/>
            <person name="Vaughn R."/>
            <person name="Liu B."/>
            <person name="Li W."/>
            <person name="Simpson S."/>
            <person name="Scheffler B."/>
            <person name="Saski C."/>
            <person name="Grover C."/>
            <person name="Hu G."/>
            <person name="Conover J."/>
            <person name="Carlson J."/>
            <person name="Shu S."/>
            <person name="Boston L."/>
            <person name="Williams M."/>
            <person name="Peterson D."/>
            <person name="Mcgee K."/>
            <person name="Jones D."/>
            <person name="Wendel J."/>
            <person name="Stelly D."/>
            <person name="Grimwood J."/>
            <person name="Schmutz J."/>
        </authorList>
    </citation>
    <scope>NUCLEOTIDE SEQUENCE [LARGE SCALE GENOMIC DNA]</scope>
    <source>
        <strain evidence="2">7179.01</strain>
    </source>
</reference>
<feature type="transmembrane region" description="Helical" evidence="1">
    <location>
        <begin position="33"/>
        <end position="57"/>
    </location>
</feature>
<dbReference type="AlphaFoldDB" id="A0A5D2JZ02"/>